<dbReference type="CDD" id="cd02668">
    <property type="entry name" value="Peptidase_C19L"/>
    <property type="match status" value="1"/>
</dbReference>
<dbReference type="CDD" id="cd01795">
    <property type="entry name" value="Ubl_USP48"/>
    <property type="match status" value="1"/>
</dbReference>
<dbReference type="GO" id="GO:0004843">
    <property type="term" value="F:cysteine-type deubiquitinase activity"/>
    <property type="evidence" value="ECO:0007669"/>
    <property type="project" value="UniProtKB-EC"/>
</dbReference>
<dbReference type="GO" id="GO:0004197">
    <property type="term" value="F:cysteine-type endopeptidase activity"/>
    <property type="evidence" value="ECO:0007669"/>
    <property type="project" value="InterPro"/>
</dbReference>
<dbReference type="Pfam" id="PF00443">
    <property type="entry name" value="UCH"/>
    <property type="match status" value="1"/>
</dbReference>
<dbReference type="GO" id="GO:0005829">
    <property type="term" value="C:cytosol"/>
    <property type="evidence" value="ECO:0007669"/>
    <property type="project" value="TreeGrafter"/>
</dbReference>
<keyword evidence="9" id="KW-0788">Thiol protease</keyword>
<dbReference type="GO" id="GO:0016579">
    <property type="term" value="P:protein deubiquitination"/>
    <property type="evidence" value="ECO:0007669"/>
    <property type="project" value="InterPro"/>
</dbReference>
<feature type="domain" description="DUSP" evidence="18">
    <location>
        <begin position="744"/>
        <end position="864"/>
    </location>
</feature>
<dbReference type="SMART" id="SM00695">
    <property type="entry name" value="DUSP"/>
    <property type="match status" value="1"/>
</dbReference>
<dbReference type="Pfam" id="PF06337">
    <property type="entry name" value="DUSP"/>
    <property type="match status" value="1"/>
</dbReference>
<evidence type="ECO:0000256" key="13">
    <source>
        <dbReference type="ARBA" id="ARBA00075174"/>
    </source>
</evidence>
<dbReference type="SUPFAM" id="SSF54236">
    <property type="entry name" value="Ubiquitin-like"/>
    <property type="match status" value="1"/>
</dbReference>
<dbReference type="EC" id="3.4.19.12" evidence="4"/>
<dbReference type="EMBL" id="JAYMYR010000002">
    <property type="protein sequence ID" value="KAK7377304.1"/>
    <property type="molecule type" value="Genomic_DNA"/>
</dbReference>
<comment type="function">
    <text evidence="11">Recognizes and hydrolyzes the peptide bond at the C-terminal Gly of ubiquitin. Involved in the processing of poly-ubiquitin precursors as well as that of ubiquitinated proteins. Deubiquitinates H2BK143ub1 of histone H2B.</text>
</comment>
<dbReference type="PANTHER" id="PTHR24006:SF722">
    <property type="entry name" value="UBIQUITIN CARBOXYL-TERMINAL HYDROLASE 48"/>
    <property type="match status" value="1"/>
</dbReference>
<comment type="similarity">
    <text evidence="3">Belongs to the peptidase C19 family.</text>
</comment>
<evidence type="ECO:0000256" key="1">
    <source>
        <dbReference type="ARBA" id="ARBA00000707"/>
    </source>
</evidence>
<evidence type="ECO:0000256" key="5">
    <source>
        <dbReference type="ARBA" id="ARBA00022670"/>
    </source>
</evidence>
<feature type="domain" description="DUSP" evidence="18">
    <location>
        <begin position="509"/>
        <end position="601"/>
    </location>
</feature>
<dbReference type="PROSITE" id="PS51283">
    <property type="entry name" value="DUSP"/>
    <property type="match status" value="3"/>
</dbReference>
<evidence type="ECO:0000256" key="12">
    <source>
        <dbReference type="ARBA" id="ARBA00071636"/>
    </source>
</evidence>
<keyword evidence="6" id="KW-0677">Repeat</keyword>
<dbReference type="InterPro" id="IPR018200">
    <property type="entry name" value="USP_CS"/>
</dbReference>
<evidence type="ECO:0000256" key="6">
    <source>
        <dbReference type="ARBA" id="ARBA00022737"/>
    </source>
</evidence>
<accession>A0AAN9NVJ8</accession>
<protein>
    <recommendedName>
        <fullName evidence="12">Ubiquitin carboxyl-terminal hydrolase 26</fullName>
        <ecNumber evidence="4">3.4.19.12</ecNumber>
    </recommendedName>
    <alternativeName>
        <fullName evidence="15">Deubiquitinating enzyme 26</fullName>
    </alternativeName>
    <alternativeName>
        <fullName evidence="13">Ubiquitin thioesterase 26</fullName>
    </alternativeName>
    <alternativeName>
        <fullName evidence="14">Ubiquitin-specific-processing protease 26</fullName>
    </alternativeName>
</protein>
<evidence type="ECO:0000313" key="19">
    <source>
        <dbReference type="EMBL" id="KAK7377304.1"/>
    </source>
</evidence>
<dbReference type="FunFam" id="3.90.70.10:FF:000049">
    <property type="entry name" value="ubiquitin carboxyl-terminal hydrolase 48"/>
    <property type="match status" value="1"/>
</dbReference>
<dbReference type="GO" id="GO:0005634">
    <property type="term" value="C:nucleus"/>
    <property type="evidence" value="ECO:0007669"/>
    <property type="project" value="UniProtKB-SubCell"/>
</dbReference>
<keyword evidence="20" id="KW-1185">Reference proteome</keyword>
<evidence type="ECO:0000256" key="8">
    <source>
        <dbReference type="ARBA" id="ARBA00022801"/>
    </source>
</evidence>
<dbReference type="InterPro" id="IPR033841">
    <property type="entry name" value="Pep_USP48"/>
</dbReference>
<dbReference type="PANTHER" id="PTHR24006">
    <property type="entry name" value="UBIQUITIN CARBOXYL-TERMINAL HYDROLASE"/>
    <property type="match status" value="1"/>
</dbReference>
<dbReference type="InterPro" id="IPR028889">
    <property type="entry name" value="USP"/>
</dbReference>
<dbReference type="InterPro" id="IPR006615">
    <property type="entry name" value="Pept_C19_DUSP"/>
</dbReference>
<dbReference type="Gene3D" id="3.90.70.10">
    <property type="entry name" value="Cysteine proteinases"/>
    <property type="match status" value="1"/>
</dbReference>
<evidence type="ECO:0000313" key="20">
    <source>
        <dbReference type="Proteomes" id="UP001374584"/>
    </source>
</evidence>
<evidence type="ECO:0000256" key="14">
    <source>
        <dbReference type="ARBA" id="ARBA00078771"/>
    </source>
</evidence>
<evidence type="ECO:0000256" key="9">
    <source>
        <dbReference type="ARBA" id="ARBA00022807"/>
    </source>
</evidence>
<evidence type="ECO:0000256" key="7">
    <source>
        <dbReference type="ARBA" id="ARBA00022786"/>
    </source>
</evidence>
<dbReference type="FunFam" id="3.30.2230.10:FF:000005">
    <property type="entry name" value="Ubiquitin carboxyl-terminal hydrolase 26"/>
    <property type="match status" value="1"/>
</dbReference>
<dbReference type="InterPro" id="IPR035927">
    <property type="entry name" value="DUSP-like_sf"/>
</dbReference>
<evidence type="ECO:0000256" key="10">
    <source>
        <dbReference type="ARBA" id="ARBA00023242"/>
    </source>
</evidence>
<dbReference type="PROSITE" id="PS50235">
    <property type="entry name" value="USP_3"/>
    <property type="match status" value="1"/>
</dbReference>
<comment type="subcellular location">
    <subcellularLocation>
        <location evidence="2">Nucleus</location>
    </subcellularLocation>
</comment>
<organism evidence="19 20">
    <name type="scientific">Phaseolus coccineus</name>
    <name type="common">Scarlet runner bean</name>
    <name type="synonym">Phaseolus multiflorus</name>
    <dbReference type="NCBI Taxonomy" id="3886"/>
    <lineage>
        <taxon>Eukaryota</taxon>
        <taxon>Viridiplantae</taxon>
        <taxon>Streptophyta</taxon>
        <taxon>Embryophyta</taxon>
        <taxon>Tracheophyta</taxon>
        <taxon>Spermatophyta</taxon>
        <taxon>Magnoliopsida</taxon>
        <taxon>eudicotyledons</taxon>
        <taxon>Gunneridae</taxon>
        <taxon>Pentapetalae</taxon>
        <taxon>rosids</taxon>
        <taxon>fabids</taxon>
        <taxon>Fabales</taxon>
        <taxon>Fabaceae</taxon>
        <taxon>Papilionoideae</taxon>
        <taxon>50 kb inversion clade</taxon>
        <taxon>NPAAA clade</taxon>
        <taxon>indigoferoid/millettioid clade</taxon>
        <taxon>Phaseoleae</taxon>
        <taxon>Phaseolus</taxon>
    </lineage>
</organism>
<keyword evidence="8" id="KW-0378">Hydrolase</keyword>
<name>A0AAN9NVJ8_PHACN</name>
<comment type="catalytic activity">
    <reaction evidence="1">
        <text>Thiol-dependent hydrolysis of ester, thioester, amide, peptide and isopeptide bonds formed by the C-terminal Gly of ubiquitin (a 76-residue protein attached to proteins as an intracellular targeting signal).</text>
        <dbReference type="EC" id="3.4.19.12"/>
    </reaction>
</comment>
<evidence type="ECO:0000256" key="15">
    <source>
        <dbReference type="ARBA" id="ARBA00082179"/>
    </source>
</evidence>
<dbReference type="Gene3D" id="3.30.2230.10">
    <property type="entry name" value="DUSP-like"/>
    <property type="match status" value="2"/>
</dbReference>
<evidence type="ECO:0000256" key="11">
    <source>
        <dbReference type="ARBA" id="ARBA00056392"/>
    </source>
</evidence>
<dbReference type="InterPro" id="IPR044743">
    <property type="entry name" value="Ubl_USP48"/>
</dbReference>
<feature type="compositionally biased region" description="Basic residues" evidence="16">
    <location>
        <begin position="1"/>
        <end position="13"/>
    </location>
</feature>
<dbReference type="InterPro" id="IPR001394">
    <property type="entry name" value="Peptidase_C19_UCH"/>
</dbReference>
<evidence type="ECO:0000256" key="3">
    <source>
        <dbReference type="ARBA" id="ARBA00009085"/>
    </source>
</evidence>
<dbReference type="Gene3D" id="3.10.20.90">
    <property type="entry name" value="Phosphatidylinositol 3-kinase Catalytic Subunit, Chain A, domain 1"/>
    <property type="match status" value="1"/>
</dbReference>
<proteinExistence type="inferred from homology"/>
<feature type="region of interest" description="Disordered" evidence="16">
    <location>
        <begin position="1"/>
        <end position="22"/>
    </location>
</feature>
<evidence type="ECO:0000256" key="2">
    <source>
        <dbReference type="ARBA" id="ARBA00004123"/>
    </source>
</evidence>
<dbReference type="InterPro" id="IPR050164">
    <property type="entry name" value="Peptidase_C19"/>
</dbReference>
<evidence type="ECO:0000256" key="16">
    <source>
        <dbReference type="SAM" id="MobiDB-lite"/>
    </source>
</evidence>
<gene>
    <name evidence="19" type="ORF">VNO80_02727</name>
</gene>
<dbReference type="Proteomes" id="UP001374584">
    <property type="component" value="Unassembled WGS sequence"/>
</dbReference>
<dbReference type="InterPro" id="IPR038765">
    <property type="entry name" value="Papain-like_cys_pep_sf"/>
</dbReference>
<dbReference type="PROSITE" id="PS00973">
    <property type="entry name" value="USP_2"/>
    <property type="match status" value="1"/>
</dbReference>
<evidence type="ECO:0000256" key="4">
    <source>
        <dbReference type="ARBA" id="ARBA00012759"/>
    </source>
</evidence>
<reference evidence="19 20" key="1">
    <citation type="submission" date="2024-01" db="EMBL/GenBank/DDBJ databases">
        <title>The genomes of 5 underutilized Papilionoideae crops provide insights into root nodulation and disease resistanc.</title>
        <authorList>
            <person name="Jiang F."/>
        </authorList>
    </citation>
    <scope>NUCLEOTIDE SEQUENCE [LARGE SCALE GENOMIC DNA]</scope>
    <source>
        <strain evidence="19">JINMINGXINNONG_FW02</strain>
        <tissue evidence="19">Leaves</tissue>
    </source>
</reference>
<dbReference type="GO" id="GO:0006508">
    <property type="term" value="P:proteolysis"/>
    <property type="evidence" value="ECO:0007669"/>
    <property type="project" value="UniProtKB-KW"/>
</dbReference>
<evidence type="ECO:0000259" key="17">
    <source>
        <dbReference type="PROSITE" id="PS50235"/>
    </source>
</evidence>
<dbReference type="PROSITE" id="PS00972">
    <property type="entry name" value="USP_1"/>
    <property type="match status" value="1"/>
</dbReference>
<dbReference type="AlphaFoldDB" id="A0AAN9NVJ8"/>
<comment type="caution">
    <text evidence="19">The sequence shown here is derived from an EMBL/GenBank/DDBJ whole genome shotgun (WGS) entry which is preliminary data.</text>
</comment>
<sequence length="1108" mass="124994">MTRPTTRNKNKRQRQGDDDDTSEIWRKINKTGALTEADISQLYRIWKPVCSGCRLNTKDNPNCFCALVPPPNGTRKSGLWQKMSDFLESLGPDPTTDLRVSDSSPAGLTNLGATCYANSILQCLYMNKSFRQGIFSVEQDVLQQQPVLDQLTRLFVRLHASKKAFIDSSPFVKTLELDNGVQQDSHEFLTLLLSLLEHCLSHSKIAMARTIVQDLFRGTVSHVMTCSKCGRESEASSKMEDFYGLELNIKGLKDLDESLDDYLAIEELHGDNQYFCGSCKTRVDATRSIKLCTLPDVLNFQLKRYVFLPQNTMKKKITSAFSFPAELDMRCRLSEPSEFELIYELSAVLIHKGTDVNSGHYIALIKDENTGQWWEFDDEQVTNLSCCPFGEGASSFTSKSVKMDALHSNCSEAMLADCNGLDAPHSQSSLVETFSSGDAYMLMYLKHSKNVGENGGMVYGANFKAEGSAVTAQESACVPSHLCEEIQNFNASYLDSCNQYKRRKMLELSCINERRQEVRSILAEAPTKPQEQQYFWICSDWLRQWADTIIPTALDNTSIQCSHGKIPVSKVTSMKRLSSKAWDKLLTKYGGGPTLSHDDCCWDCIIEGAQNVVSADTYRDQRESLKQFARAILDGNYEDGMYYVSRPWLQQWLKRKVVDAPSEADAGPTTSISCPHGQLMPEQAVGAKRLLVPEGFWLFLYKDAISVKPDDPLGCPAFPVDSSECSQCRDEISKEACFEDSMRLVKQMQRQNHEKLFAGKSMPLSLHGKYFLVPSSWISKWRNYINLAVKNSDKPETLDGVIDSLMCEKHSCLVERPPELIYRRGAIISRESSVGGLTIIYEDDWKCFCKEWSGTETKGISARIENVNDLENALNGSCKEMPICEDQLDTWDKVNNESVNGVNGQLVIKTCPEVCESCIGEKESFELVQKLNYCDKDISVILVHGTEVPKSVLDAAKGFVETERRVSKRSRKTQNGSSISLKVSASTSIYRLKMMIWESFGVVKENQILQKGDRRIDVDNEYTKLVDVNILAGDHIIVRDSQIHENRDIADELCDEVMETQQTEAGFRGTLLTSNFSSQDRMSLFMFLQELDGVDVDKHFQKRRRYGC</sequence>
<dbReference type="InterPro" id="IPR029071">
    <property type="entry name" value="Ubiquitin-like_domsf"/>
</dbReference>
<evidence type="ECO:0000259" key="18">
    <source>
        <dbReference type="PROSITE" id="PS51283"/>
    </source>
</evidence>
<feature type="domain" description="USP" evidence="17">
    <location>
        <begin position="106"/>
        <end position="447"/>
    </location>
</feature>
<feature type="domain" description="DUSP" evidence="18">
    <location>
        <begin position="616"/>
        <end position="723"/>
    </location>
</feature>
<keyword evidence="5" id="KW-0645">Protease</keyword>
<dbReference type="SUPFAM" id="SSF143791">
    <property type="entry name" value="DUSP-like"/>
    <property type="match status" value="1"/>
</dbReference>
<keyword evidence="10" id="KW-0539">Nucleus</keyword>
<dbReference type="SUPFAM" id="SSF54001">
    <property type="entry name" value="Cysteine proteinases"/>
    <property type="match status" value="1"/>
</dbReference>
<keyword evidence="7" id="KW-0833">Ubl conjugation pathway</keyword>